<organism evidence="1 2">
    <name type="scientific">Pleuronectes platessa</name>
    <name type="common">European plaice</name>
    <dbReference type="NCBI Taxonomy" id="8262"/>
    <lineage>
        <taxon>Eukaryota</taxon>
        <taxon>Metazoa</taxon>
        <taxon>Chordata</taxon>
        <taxon>Craniata</taxon>
        <taxon>Vertebrata</taxon>
        <taxon>Euteleostomi</taxon>
        <taxon>Actinopterygii</taxon>
        <taxon>Neopterygii</taxon>
        <taxon>Teleostei</taxon>
        <taxon>Neoteleostei</taxon>
        <taxon>Acanthomorphata</taxon>
        <taxon>Carangaria</taxon>
        <taxon>Pleuronectiformes</taxon>
        <taxon>Pleuronectoidei</taxon>
        <taxon>Pleuronectidae</taxon>
        <taxon>Pleuronectes</taxon>
    </lineage>
</organism>
<comment type="caution">
    <text evidence="1">The sequence shown here is derived from an EMBL/GenBank/DDBJ whole genome shotgun (WGS) entry which is preliminary data.</text>
</comment>
<evidence type="ECO:0000313" key="1">
    <source>
        <dbReference type="EMBL" id="CAB1440124.1"/>
    </source>
</evidence>
<dbReference type="EMBL" id="CADEAL010002402">
    <property type="protein sequence ID" value="CAB1440124.1"/>
    <property type="molecule type" value="Genomic_DNA"/>
</dbReference>
<name>A0A9N7YQ05_PLEPL</name>
<evidence type="ECO:0000313" key="2">
    <source>
        <dbReference type="Proteomes" id="UP001153269"/>
    </source>
</evidence>
<reference evidence="1" key="1">
    <citation type="submission" date="2020-03" db="EMBL/GenBank/DDBJ databases">
        <authorList>
            <person name="Weist P."/>
        </authorList>
    </citation>
    <scope>NUCLEOTIDE SEQUENCE</scope>
</reference>
<keyword evidence="2" id="KW-1185">Reference proteome</keyword>
<protein>
    <submittedName>
        <fullName evidence="1">Uncharacterized protein</fullName>
    </submittedName>
</protein>
<sequence>MEREGLPVCSTTGGVDVKKLAPTLTALCCVCTHGRAVRRIKKLGIPDTRLQHESDKQSCLRHGANIVRKSSRCSTVRAPDGSRLGLRVERSPFFASSIPHRATAATPRSHLPPHKVHSDIPFLPLSPSLRHLAAAGSERNMAGRQKHTADVIYVLADSCFIVKHWLSMAMHLLILGKDSDQRYVYIEALPRYNDSSLYPATRARQEGLINKHEGIAEQDFSDPEAWRWSWRHFARTPGGTGRPSAKLSLSRAGNSALQMENIFPEMTLPVERKYATD</sequence>
<proteinExistence type="predicted"/>
<dbReference type="Proteomes" id="UP001153269">
    <property type="component" value="Unassembled WGS sequence"/>
</dbReference>
<dbReference type="AlphaFoldDB" id="A0A9N7YQ05"/>
<accession>A0A9N7YQ05</accession>
<gene>
    <name evidence="1" type="ORF">PLEPLA_LOCUS27890</name>
</gene>